<sequence length="209" mass="23445">MLGLPSTTEVGRRIPKEAFYGRLKLSAALRQSFVDDVERFVITNSIKTSTTGIPDGERVHEVLVVEVALKSRCVPKEVLALVAQANPHKLLFACTFNDEVRLAVMLKRLVVGPWRPFDCLTLDMNVSDVDAVWDSLASQVVYNDAGGGPETIEERFEADARIKTLHEELARVEARGRKERQVARKNALFDKAKELKRQIADTESDRRGQ</sequence>
<dbReference type="EMBL" id="PPTY01000003">
    <property type="protein sequence ID" value="RDB87964.1"/>
    <property type="molecule type" value="Genomic_DNA"/>
</dbReference>
<feature type="coiled-coil region" evidence="1">
    <location>
        <begin position="178"/>
        <end position="205"/>
    </location>
</feature>
<proteinExistence type="predicted"/>
<dbReference type="EMBL" id="PPUQ01000028">
    <property type="protein sequence ID" value="RDC34553.1"/>
    <property type="molecule type" value="Genomic_DNA"/>
</dbReference>
<organism evidence="2 4">
    <name type="scientific">Eggerthella lenta</name>
    <name type="common">Eubacterium lentum</name>
    <dbReference type="NCBI Taxonomy" id="84112"/>
    <lineage>
        <taxon>Bacteria</taxon>
        <taxon>Bacillati</taxon>
        <taxon>Actinomycetota</taxon>
        <taxon>Coriobacteriia</taxon>
        <taxon>Eggerthellales</taxon>
        <taxon>Eggerthellaceae</taxon>
        <taxon>Eggerthella</taxon>
    </lineage>
</organism>
<dbReference type="Proteomes" id="UP000253915">
    <property type="component" value="Unassembled WGS sequence"/>
</dbReference>
<dbReference type="AlphaFoldDB" id="A0A369NAZ9"/>
<reference evidence="4 5" key="1">
    <citation type="journal article" date="2018" name="Elife">
        <title>Discovery and characterization of a prevalent human gut bacterial enzyme sufficient for the inactivation of a family of plant toxins.</title>
        <authorList>
            <person name="Koppel N."/>
            <person name="Bisanz J.E."/>
            <person name="Pandelia M.E."/>
            <person name="Turnbaugh P.J."/>
            <person name="Balskus E.P."/>
        </authorList>
    </citation>
    <scope>NUCLEOTIDE SEQUENCE [LARGE SCALE GENOMIC DNA]</scope>
    <source>
        <strain evidence="3 5">16A</strain>
        <strain evidence="2 4">FAA1-1-60AUCSF</strain>
    </source>
</reference>
<evidence type="ECO:0000256" key="1">
    <source>
        <dbReference type="SAM" id="Coils"/>
    </source>
</evidence>
<dbReference type="Pfam" id="PF14335">
    <property type="entry name" value="DUF4391"/>
    <property type="match status" value="1"/>
</dbReference>
<evidence type="ECO:0000313" key="4">
    <source>
        <dbReference type="Proteomes" id="UP000253857"/>
    </source>
</evidence>
<comment type="caution">
    <text evidence="2">The sequence shown here is derived from an EMBL/GenBank/DDBJ whole genome shotgun (WGS) entry which is preliminary data.</text>
</comment>
<dbReference type="InterPro" id="IPR025503">
    <property type="entry name" value="DUF4391"/>
</dbReference>
<evidence type="ECO:0000313" key="2">
    <source>
        <dbReference type="EMBL" id="RDB87964.1"/>
    </source>
</evidence>
<accession>A0A369NAZ9</accession>
<evidence type="ECO:0000313" key="5">
    <source>
        <dbReference type="Proteomes" id="UP000253915"/>
    </source>
</evidence>
<dbReference type="Proteomes" id="UP000253857">
    <property type="component" value="Unassembled WGS sequence"/>
</dbReference>
<keyword evidence="1" id="KW-0175">Coiled coil</keyword>
<gene>
    <name evidence="3" type="ORF">C1853_14135</name>
    <name evidence="2" type="ORF">C1871_03820</name>
</gene>
<name>A0A369NAZ9_EGGLN</name>
<protein>
    <submittedName>
        <fullName evidence="2">DUF4391 domain-containing protein</fullName>
    </submittedName>
</protein>
<evidence type="ECO:0000313" key="3">
    <source>
        <dbReference type="EMBL" id="RDC34553.1"/>
    </source>
</evidence>